<keyword evidence="4" id="KW-1185">Reference proteome</keyword>
<keyword evidence="1" id="KW-0472">Membrane</keyword>
<feature type="transmembrane region" description="Helical" evidence="1">
    <location>
        <begin position="29"/>
        <end position="49"/>
    </location>
</feature>
<dbReference type="PANTHER" id="PTHR30590:SF2">
    <property type="entry name" value="INNER MEMBRANE PROTEIN"/>
    <property type="match status" value="1"/>
</dbReference>
<dbReference type="PANTHER" id="PTHR30590">
    <property type="entry name" value="INNER MEMBRANE PROTEIN"/>
    <property type="match status" value="1"/>
</dbReference>
<name>A0A2G8T1Z2_9BURK</name>
<dbReference type="EMBL" id="PDOB01000012">
    <property type="protein sequence ID" value="PIL40029.1"/>
    <property type="molecule type" value="Genomic_DNA"/>
</dbReference>
<keyword evidence="1" id="KW-0812">Transmembrane</keyword>
<dbReference type="AlphaFoldDB" id="A0A2G8T1Z2"/>
<dbReference type="Pfam" id="PF04235">
    <property type="entry name" value="DUF418"/>
    <property type="match status" value="1"/>
</dbReference>
<dbReference type="OrthoDB" id="9807744at2"/>
<dbReference type="InterPro" id="IPR052529">
    <property type="entry name" value="Bact_Transport_Assoc"/>
</dbReference>
<protein>
    <recommendedName>
        <fullName evidence="2">DUF418 domain-containing protein</fullName>
    </recommendedName>
</protein>
<evidence type="ECO:0000259" key="2">
    <source>
        <dbReference type="Pfam" id="PF04235"/>
    </source>
</evidence>
<gene>
    <name evidence="3" type="ORF">CR103_09925</name>
</gene>
<dbReference type="Proteomes" id="UP000228593">
    <property type="component" value="Unassembled WGS sequence"/>
</dbReference>
<feature type="transmembrane region" description="Helical" evidence="1">
    <location>
        <begin position="56"/>
        <end position="74"/>
    </location>
</feature>
<feature type="domain" description="DUF418" evidence="2">
    <location>
        <begin position="2"/>
        <end position="75"/>
    </location>
</feature>
<proteinExistence type="predicted"/>
<accession>A0A2G8T1Z2</accession>
<dbReference type="RefSeq" id="WP_099915839.1">
    <property type="nucleotide sequence ID" value="NZ_BMHS01000014.1"/>
</dbReference>
<reference evidence="3 4" key="1">
    <citation type="submission" date="2017-10" db="EMBL/GenBank/DDBJ databases">
        <title>Massilia psychrophilum sp. nov., a novel purple-pigmented bacterium isolated from Tianshan glacier, Xinjiang Municipality, China.</title>
        <authorList>
            <person name="Wang H."/>
        </authorList>
    </citation>
    <scope>NUCLEOTIDE SEQUENCE [LARGE SCALE GENOMIC DNA]</scope>
    <source>
        <strain evidence="3 4">JCM 30813</strain>
    </source>
</reference>
<comment type="caution">
    <text evidence="3">The sequence shown here is derived from an EMBL/GenBank/DDBJ whole genome shotgun (WGS) entry which is preliminary data.</text>
</comment>
<sequence>MIVLMLHSRSRFAKVGMLAPFGRMALTNYLGQSLVMSSIFLGHGLGYWGMGRANQVLVALALCGVQIALSHWWLSASVTAPPSGCGAPSPI</sequence>
<dbReference type="InterPro" id="IPR007349">
    <property type="entry name" value="DUF418"/>
</dbReference>
<evidence type="ECO:0000256" key="1">
    <source>
        <dbReference type="SAM" id="Phobius"/>
    </source>
</evidence>
<evidence type="ECO:0000313" key="4">
    <source>
        <dbReference type="Proteomes" id="UP000228593"/>
    </source>
</evidence>
<organism evidence="3 4">
    <name type="scientific">Massilia psychrophila</name>
    <dbReference type="NCBI Taxonomy" id="1603353"/>
    <lineage>
        <taxon>Bacteria</taxon>
        <taxon>Pseudomonadati</taxon>
        <taxon>Pseudomonadota</taxon>
        <taxon>Betaproteobacteria</taxon>
        <taxon>Burkholderiales</taxon>
        <taxon>Oxalobacteraceae</taxon>
        <taxon>Telluria group</taxon>
        <taxon>Massilia</taxon>
    </lineage>
</organism>
<keyword evidence="1" id="KW-1133">Transmembrane helix</keyword>
<evidence type="ECO:0000313" key="3">
    <source>
        <dbReference type="EMBL" id="PIL40029.1"/>
    </source>
</evidence>